<protein>
    <submittedName>
        <fullName evidence="10">MFS family permease</fullName>
    </submittedName>
</protein>
<feature type="transmembrane region" description="Helical" evidence="8">
    <location>
        <begin position="296"/>
        <end position="316"/>
    </location>
</feature>
<proteinExistence type="predicted"/>
<organism evidence="10 11">
    <name type="scientific">Nocardioides ginsengisegetis</name>
    <dbReference type="NCBI Taxonomy" id="661491"/>
    <lineage>
        <taxon>Bacteria</taxon>
        <taxon>Bacillati</taxon>
        <taxon>Actinomycetota</taxon>
        <taxon>Actinomycetes</taxon>
        <taxon>Propionibacteriales</taxon>
        <taxon>Nocardioidaceae</taxon>
        <taxon>Nocardioides</taxon>
    </lineage>
</organism>
<comment type="subcellular location">
    <subcellularLocation>
        <location evidence="1">Cell membrane</location>
        <topology evidence="1">Multi-pass membrane protein</topology>
    </subcellularLocation>
</comment>
<name>A0A7W3J480_9ACTN</name>
<dbReference type="InterPro" id="IPR011701">
    <property type="entry name" value="MFS"/>
</dbReference>
<dbReference type="RefSeq" id="WP_182541936.1">
    <property type="nucleotide sequence ID" value="NZ_JACGXA010000003.1"/>
</dbReference>
<feature type="domain" description="Major facilitator superfamily (MFS) profile" evidence="9">
    <location>
        <begin position="31"/>
        <end position="419"/>
    </location>
</feature>
<dbReference type="InterPro" id="IPR020846">
    <property type="entry name" value="MFS_dom"/>
</dbReference>
<feature type="transmembrane region" description="Helical" evidence="8">
    <location>
        <begin position="322"/>
        <end position="342"/>
    </location>
</feature>
<feature type="transmembrane region" description="Helical" evidence="8">
    <location>
        <begin position="363"/>
        <end position="382"/>
    </location>
</feature>
<evidence type="ECO:0000256" key="6">
    <source>
        <dbReference type="ARBA" id="ARBA00023136"/>
    </source>
</evidence>
<feature type="region of interest" description="Disordered" evidence="7">
    <location>
        <begin position="1"/>
        <end position="24"/>
    </location>
</feature>
<evidence type="ECO:0000256" key="8">
    <source>
        <dbReference type="SAM" id="Phobius"/>
    </source>
</evidence>
<evidence type="ECO:0000256" key="1">
    <source>
        <dbReference type="ARBA" id="ARBA00004651"/>
    </source>
</evidence>
<reference evidence="10 11" key="1">
    <citation type="submission" date="2020-07" db="EMBL/GenBank/DDBJ databases">
        <title>Sequencing the genomes of 1000 actinobacteria strains.</title>
        <authorList>
            <person name="Klenk H.-P."/>
        </authorList>
    </citation>
    <scope>NUCLEOTIDE SEQUENCE [LARGE SCALE GENOMIC DNA]</scope>
    <source>
        <strain evidence="10 11">DSM 21349</strain>
    </source>
</reference>
<feature type="transmembrane region" description="Helical" evidence="8">
    <location>
        <begin position="394"/>
        <end position="416"/>
    </location>
</feature>
<evidence type="ECO:0000313" key="11">
    <source>
        <dbReference type="Proteomes" id="UP000580910"/>
    </source>
</evidence>
<evidence type="ECO:0000256" key="5">
    <source>
        <dbReference type="ARBA" id="ARBA00022989"/>
    </source>
</evidence>
<evidence type="ECO:0000256" key="3">
    <source>
        <dbReference type="ARBA" id="ARBA00022475"/>
    </source>
</evidence>
<dbReference type="InterPro" id="IPR050171">
    <property type="entry name" value="MFS_Transporters"/>
</dbReference>
<dbReference type="SUPFAM" id="SSF103473">
    <property type="entry name" value="MFS general substrate transporter"/>
    <property type="match status" value="1"/>
</dbReference>
<keyword evidence="3" id="KW-1003">Cell membrane</keyword>
<feature type="transmembrane region" description="Helical" evidence="8">
    <location>
        <begin position="263"/>
        <end position="284"/>
    </location>
</feature>
<keyword evidence="2" id="KW-0813">Transport</keyword>
<feature type="transmembrane region" description="Helical" evidence="8">
    <location>
        <begin position="68"/>
        <end position="86"/>
    </location>
</feature>
<keyword evidence="5 8" id="KW-1133">Transmembrane helix</keyword>
<evidence type="ECO:0000259" key="9">
    <source>
        <dbReference type="PROSITE" id="PS50850"/>
    </source>
</evidence>
<evidence type="ECO:0000256" key="7">
    <source>
        <dbReference type="SAM" id="MobiDB-lite"/>
    </source>
</evidence>
<evidence type="ECO:0000256" key="4">
    <source>
        <dbReference type="ARBA" id="ARBA00022692"/>
    </source>
</evidence>
<feature type="transmembrane region" description="Helical" evidence="8">
    <location>
        <begin position="159"/>
        <end position="179"/>
    </location>
</feature>
<dbReference type="InterPro" id="IPR036259">
    <property type="entry name" value="MFS_trans_sf"/>
</dbReference>
<dbReference type="PANTHER" id="PTHR23517:SF3">
    <property type="entry name" value="INTEGRAL MEMBRANE TRANSPORT PROTEIN"/>
    <property type="match status" value="1"/>
</dbReference>
<comment type="caution">
    <text evidence="10">The sequence shown here is derived from an EMBL/GenBank/DDBJ whole genome shotgun (WGS) entry which is preliminary data.</text>
</comment>
<dbReference type="Gene3D" id="1.20.1250.20">
    <property type="entry name" value="MFS general substrate transporter like domains"/>
    <property type="match status" value="1"/>
</dbReference>
<keyword evidence="4 8" id="KW-0812">Transmembrane</keyword>
<feature type="transmembrane region" description="Helical" evidence="8">
    <location>
        <begin position="121"/>
        <end position="139"/>
    </location>
</feature>
<dbReference type="EMBL" id="JACGXA010000003">
    <property type="protein sequence ID" value="MBA8805927.1"/>
    <property type="molecule type" value="Genomic_DNA"/>
</dbReference>
<feature type="transmembrane region" description="Helical" evidence="8">
    <location>
        <begin position="185"/>
        <end position="205"/>
    </location>
</feature>
<sequence>MTDGAVEADEIRPPAAVPPRLTRRGIPTDPNLRVLALGTFVNRAGTGASTTTFALFFTQKVGLSATDIGLVLSVASVLAMLAQVPLGHLGDTRGPRETMRALTIAAGTVLMGLLVARSLWAVMAVMALSTVLFSGNAAVRNGYIARVATGGRGVMFKAYLRAVTNVAMSLGAALGGLALLVDETWAYLAVFALDGVSGILTGLLCSRLPHLAPAPARAAGEPRLAVLRDRPFVVVTLLNGVVAMHFVVMTLAIPLWIAAHTQAPTSMVAVLLVLNTVVVALFQVRLSRGRDDVMASARAMVVGCAWIAVGFVVISFSSDTSAVVAVVLLVLGAAVHVVGEMISSGGQWGISMGLAPEQRQGQYQGFAGLGFSLSNVVAPTLITLLCIEWGRPGWWVLGGLVLGAGALLVPVSRWALRTR</sequence>
<dbReference type="GO" id="GO:0005886">
    <property type="term" value="C:plasma membrane"/>
    <property type="evidence" value="ECO:0007669"/>
    <property type="project" value="UniProtKB-SubCell"/>
</dbReference>
<evidence type="ECO:0000256" key="2">
    <source>
        <dbReference type="ARBA" id="ARBA00022448"/>
    </source>
</evidence>
<dbReference type="AlphaFoldDB" id="A0A7W3J480"/>
<accession>A0A7W3J480</accession>
<dbReference type="Proteomes" id="UP000580910">
    <property type="component" value="Unassembled WGS sequence"/>
</dbReference>
<dbReference type="Pfam" id="PF07690">
    <property type="entry name" value="MFS_1"/>
    <property type="match status" value="1"/>
</dbReference>
<keyword evidence="11" id="KW-1185">Reference proteome</keyword>
<dbReference type="GO" id="GO:0022857">
    <property type="term" value="F:transmembrane transporter activity"/>
    <property type="evidence" value="ECO:0007669"/>
    <property type="project" value="InterPro"/>
</dbReference>
<keyword evidence="6 8" id="KW-0472">Membrane</keyword>
<feature type="transmembrane region" description="Helical" evidence="8">
    <location>
        <begin position="232"/>
        <end position="257"/>
    </location>
</feature>
<dbReference type="PROSITE" id="PS50850">
    <property type="entry name" value="MFS"/>
    <property type="match status" value="1"/>
</dbReference>
<evidence type="ECO:0000313" key="10">
    <source>
        <dbReference type="EMBL" id="MBA8805927.1"/>
    </source>
</evidence>
<gene>
    <name evidence="10" type="ORF">FB382_004272</name>
</gene>
<dbReference type="PANTHER" id="PTHR23517">
    <property type="entry name" value="RESISTANCE PROTEIN MDTM, PUTATIVE-RELATED-RELATED"/>
    <property type="match status" value="1"/>
</dbReference>